<comment type="caution">
    <text evidence="1">The sequence shown here is derived from an EMBL/GenBank/DDBJ whole genome shotgun (WGS) entry which is preliminary data.</text>
</comment>
<evidence type="ECO:0000313" key="1">
    <source>
        <dbReference type="EMBL" id="OPZ93212.1"/>
    </source>
</evidence>
<organism evidence="1">
    <name type="scientific">candidate division TA06 bacterium ADurb.Bin417</name>
    <dbReference type="NCBI Taxonomy" id="1852828"/>
    <lineage>
        <taxon>Bacteria</taxon>
        <taxon>Bacteria division TA06</taxon>
    </lineage>
</organism>
<name>A0A1V5MJE1_UNCT6</name>
<proteinExistence type="predicted"/>
<dbReference type="AlphaFoldDB" id="A0A1V5MJE1"/>
<gene>
    <name evidence="1" type="primary">mutS</name>
    <name evidence="1" type="ORF">BWY73_00440</name>
</gene>
<accession>A0A1V5MJE1</accession>
<sequence length="113" mass="12634">MAGGSDESYGIYVAGLAGIPDRVVSRARQLLTQLEAEGSLKEKLFDRSGQRDETPSLFDAAGSEAAAETAAWLEAREEVCRELEKLEIERMTPLEALEKLDRWRKRLEKNGHD</sequence>
<protein>
    <submittedName>
        <fullName evidence="1">DNA mismatch repair protein MutS</fullName>
    </submittedName>
</protein>
<dbReference type="InterPro" id="IPR027417">
    <property type="entry name" value="P-loop_NTPase"/>
</dbReference>
<reference evidence="1" key="1">
    <citation type="submission" date="2017-02" db="EMBL/GenBank/DDBJ databases">
        <title>Delving into the versatile metabolic prowess of the omnipresent phylum Bacteroidetes.</title>
        <authorList>
            <person name="Nobu M.K."/>
            <person name="Mei R."/>
            <person name="Narihiro T."/>
            <person name="Kuroda K."/>
            <person name="Liu W.-T."/>
        </authorList>
    </citation>
    <scope>NUCLEOTIDE SEQUENCE</scope>
    <source>
        <strain evidence="1">ADurb.Bin417</strain>
    </source>
</reference>
<dbReference type="Proteomes" id="UP000485484">
    <property type="component" value="Unassembled WGS sequence"/>
</dbReference>
<dbReference type="EMBL" id="MWAK01000038">
    <property type="protein sequence ID" value="OPZ93212.1"/>
    <property type="molecule type" value="Genomic_DNA"/>
</dbReference>
<dbReference type="Gene3D" id="3.40.50.300">
    <property type="entry name" value="P-loop containing nucleotide triphosphate hydrolases"/>
    <property type="match status" value="1"/>
</dbReference>